<keyword evidence="1" id="KW-1133">Transmembrane helix</keyword>
<dbReference type="InterPro" id="IPR001036">
    <property type="entry name" value="Acrflvin-R"/>
</dbReference>
<dbReference type="Proteomes" id="UP000004931">
    <property type="component" value="Unassembled WGS sequence"/>
</dbReference>
<dbReference type="GO" id="GO:0005886">
    <property type="term" value="C:plasma membrane"/>
    <property type="evidence" value="ECO:0007669"/>
    <property type="project" value="TreeGrafter"/>
</dbReference>
<dbReference type="eggNOG" id="COG0841">
    <property type="taxonomic scope" value="Bacteria"/>
</dbReference>
<dbReference type="SUPFAM" id="SSF82714">
    <property type="entry name" value="Multidrug efflux transporter AcrB TolC docking domain, DN and DC subdomains"/>
    <property type="match status" value="2"/>
</dbReference>
<feature type="transmembrane region" description="Helical" evidence="1">
    <location>
        <begin position="523"/>
        <end position="543"/>
    </location>
</feature>
<feature type="transmembrane region" description="Helical" evidence="1">
    <location>
        <begin position="983"/>
        <end position="1006"/>
    </location>
</feature>
<gene>
    <name evidence="2" type="ORF">GP2143_08895</name>
</gene>
<feature type="transmembrane region" description="Helical" evidence="1">
    <location>
        <begin position="12"/>
        <end position="29"/>
    </location>
</feature>
<feature type="transmembrane region" description="Helical" evidence="1">
    <location>
        <begin position="390"/>
        <end position="412"/>
    </location>
</feature>
<accession>A0YF95</accession>
<dbReference type="GO" id="GO:0042910">
    <property type="term" value="F:xenobiotic transmembrane transporter activity"/>
    <property type="evidence" value="ECO:0007669"/>
    <property type="project" value="TreeGrafter"/>
</dbReference>
<dbReference type="Gene3D" id="3.30.70.1430">
    <property type="entry name" value="Multidrug efflux transporter AcrB pore domain"/>
    <property type="match status" value="2"/>
</dbReference>
<dbReference type="SUPFAM" id="SSF82866">
    <property type="entry name" value="Multidrug efflux transporter AcrB transmembrane domain"/>
    <property type="match status" value="2"/>
</dbReference>
<feature type="transmembrane region" description="Helical" evidence="1">
    <location>
        <begin position="882"/>
        <end position="901"/>
    </location>
</feature>
<feature type="transmembrane region" description="Helical" evidence="1">
    <location>
        <begin position="335"/>
        <end position="354"/>
    </location>
</feature>
<comment type="caution">
    <text evidence="2">The sequence shown here is derived from an EMBL/GenBank/DDBJ whole genome shotgun (WGS) entry which is preliminary data.</text>
</comment>
<name>A0YF95_9GAMM</name>
<dbReference type="Gene3D" id="3.30.70.1320">
    <property type="entry name" value="Multidrug efflux transporter AcrB pore domain like"/>
    <property type="match status" value="1"/>
</dbReference>
<feature type="transmembrane region" description="Helical" evidence="1">
    <location>
        <begin position="855"/>
        <end position="875"/>
    </location>
</feature>
<feature type="transmembrane region" description="Helical" evidence="1">
    <location>
        <begin position="956"/>
        <end position="977"/>
    </location>
</feature>
<dbReference type="AlphaFoldDB" id="A0YF95"/>
<dbReference type="STRING" id="247633.GP2143_08895"/>
<dbReference type="SUPFAM" id="SSF82693">
    <property type="entry name" value="Multidrug efflux transporter AcrB pore domain, PN1, PN2, PC1 and PC2 subdomains"/>
    <property type="match status" value="2"/>
</dbReference>
<dbReference type="Pfam" id="PF00873">
    <property type="entry name" value="ACR_tran"/>
    <property type="match status" value="1"/>
</dbReference>
<organism evidence="2 3">
    <name type="scientific">marine gamma proteobacterium HTCC2143</name>
    <dbReference type="NCBI Taxonomy" id="247633"/>
    <lineage>
        <taxon>Bacteria</taxon>
        <taxon>Pseudomonadati</taxon>
        <taxon>Pseudomonadota</taxon>
        <taxon>Gammaproteobacteria</taxon>
        <taxon>Cellvibrionales</taxon>
        <taxon>Spongiibacteraceae</taxon>
        <taxon>BD1-7 clade</taxon>
    </lineage>
</organism>
<feature type="transmembrane region" description="Helical" evidence="1">
    <location>
        <begin position="433"/>
        <end position="452"/>
    </location>
</feature>
<evidence type="ECO:0000313" key="2">
    <source>
        <dbReference type="EMBL" id="EAW30309.1"/>
    </source>
</evidence>
<dbReference type="InterPro" id="IPR027463">
    <property type="entry name" value="AcrB_DN_DC_subdom"/>
</dbReference>
<proteinExistence type="predicted"/>
<dbReference type="Gene3D" id="3.30.2090.10">
    <property type="entry name" value="Multidrug efflux transporter AcrB TolC docking domain, DN and DC subdomains"/>
    <property type="match status" value="2"/>
</dbReference>
<keyword evidence="1" id="KW-0812">Transmembrane</keyword>
<evidence type="ECO:0000256" key="1">
    <source>
        <dbReference type="SAM" id="Phobius"/>
    </source>
</evidence>
<keyword evidence="3" id="KW-1185">Reference proteome</keyword>
<dbReference type="PRINTS" id="PR00702">
    <property type="entry name" value="ACRIFLAVINRP"/>
</dbReference>
<feature type="transmembrane region" description="Helical" evidence="1">
    <location>
        <begin position="464"/>
        <end position="491"/>
    </location>
</feature>
<evidence type="ECO:0000313" key="3">
    <source>
        <dbReference type="Proteomes" id="UP000004931"/>
    </source>
</evidence>
<dbReference type="PANTHER" id="PTHR32063:SF18">
    <property type="entry name" value="CATION EFFLUX SYSTEM PROTEIN"/>
    <property type="match status" value="1"/>
</dbReference>
<dbReference type="PANTHER" id="PTHR32063">
    <property type="match status" value="1"/>
</dbReference>
<dbReference type="Gene3D" id="1.20.1640.10">
    <property type="entry name" value="Multidrug efflux transporter AcrB transmembrane domain"/>
    <property type="match status" value="2"/>
</dbReference>
<dbReference type="EMBL" id="AAVT01000008">
    <property type="protein sequence ID" value="EAW30309.1"/>
    <property type="molecule type" value="Genomic_DNA"/>
</dbReference>
<keyword evidence="1" id="KW-0472">Membrane</keyword>
<feature type="transmembrane region" description="Helical" evidence="1">
    <location>
        <begin position="907"/>
        <end position="928"/>
    </location>
</feature>
<dbReference type="OrthoDB" id="9757940at2"/>
<protein>
    <submittedName>
        <fullName evidence="2">Putative metabolite exporter, AcrB/D/F family protein</fullName>
    </submittedName>
</protein>
<dbReference type="Gene3D" id="3.30.70.1440">
    <property type="entry name" value="Multidrug efflux transporter AcrB pore domain"/>
    <property type="match status" value="1"/>
</dbReference>
<feature type="transmembrane region" description="Helical" evidence="1">
    <location>
        <begin position="361"/>
        <end position="378"/>
    </location>
</feature>
<reference evidence="2 3" key="1">
    <citation type="journal article" date="2010" name="J. Bacteriol.">
        <title>Genome sequence of the oligotrophic marine Gammaproteobacterium HTCC2143, isolated from the Oregon Coast.</title>
        <authorList>
            <person name="Oh H.M."/>
            <person name="Kang I."/>
            <person name="Ferriera S."/>
            <person name="Giovannoni S.J."/>
            <person name="Cho J.C."/>
        </authorList>
    </citation>
    <scope>NUCLEOTIDE SEQUENCE [LARGE SCALE GENOMIC DNA]</scope>
    <source>
        <strain evidence="2 3">HTCC2143</strain>
    </source>
</reference>
<sequence>MNIGEYSVNNKVVSWLLIIIMVGGGLMAFDGMGKLEDPAFTIKMAKVVTRYPGATAREVQEELTYHIEDAIQKLEQVKQIKMSVSRPGLSDITIEFKDKYRQQDFPNIFDELRRKIKDVAPNLPPGADEPMVIDDFGDVFGVYAVITGDGYSWRDLWDTADRLKKELVQVDGVRKITIDGEQREVVYVDISRSRLAELGISPQSIMQLLESQNVVVNSGNVTVGDDYLRISPTGDFQSVQAIGDVLISSSNRQLIYLRDIAEITRAYNEIPRKMYYVNGEPGLTLGVSMQAGENVVAVGQRMRQRALELQTIVPVGMTFDMVYDQPTEVDKSVSGFIVSVGQAVAIVIVVLLLFMGLRVGMIIGTVLLITVAGTLFFMDLFEIELQRISLGALVIALGMLVDNAIVVAEGMLVRMQSGMSAAKAAGEAVGKTIWALLGGTAIGILAFSAIGLSPDSTGEFASSLFYVILISLSLSWLTAISSTPLLCALMLKSGGDGAAADPYGGKMFLLFRGAVGHAINRRWLTLGVVIALFVSAVIGFGHVKSGFFPASNTPMFFVDIWEPEGSDIRKTRVDTLQISDYIRSLPGVVQTTSVIGGPHQRFTLVYDAKESSRSYAQIIVQTETLEQIAEVWEKTDSYMRTELPWTDPIIKPLRIGPGRDSKIEARFHGPDPAVLRQLSEQAKAIMRADSESKEIRDDWRQPVKVVTPVFNEQVGRQLGVSRQDLGAALRYAFEGMPVGTYRDGIRLLPIMLRASENERGNIDSLRDIQVWSPALNRSVPVSQVVSGFETTWENAVVRGRDRIQTIIASCNATVESAGPLFERVRADIDMLDLPPGYSLTWGGEYEDTQKAQSGLAGALPTGFLLMILTSIFLFGKVRQPTIIWLTVPLAIVGISAGLLLTGGAFDFMSILGALSLVGLLIKNAIVLIDEIDQQIDAGKDGYEAILDSAVSRLRPVVLAAATTILGLIPLLGDVFFVNMSITIMAGLGFATVLTLIVVPTLYAVLFKIKQQP</sequence>